<accession>A0A0E0JS63</accession>
<protein>
    <submittedName>
        <fullName evidence="1">Uncharacterized protein</fullName>
    </submittedName>
</protein>
<evidence type="ECO:0000313" key="1">
    <source>
        <dbReference type="EnsemblPlants" id="OPUNC01G39090.1"/>
    </source>
</evidence>
<reference evidence="1" key="2">
    <citation type="submission" date="2018-05" db="EMBL/GenBank/DDBJ databases">
        <title>OpunRS2 (Oryza punctata Reference Sequence Version 2).</title>
        <authorList>
            <person name="Zhang J."/>
            <person name="Kudrna D."/>
            <person name="Lee S."/>
            <person name="Talag J."/>
            <person name="Welchert J."/>
            <person name="Wing R.A."/>
        </authorList>
    </citation>
    <scope>NUCLEOTIDE SEQUENCE [LARGE SCALE GENOMIC DNA]</scope>
</reference>
<sequence>MDAQEERAGGGYGHAVTPVRYVALPLPRGVHGGGGWTVLSMDSEWTLVHVPAAAGVVRVASTGGGVPEVPVDMTALNRLRSDDPDHLHLRSGPRATAVWEEGGAGGPCYVPVVFVLNPNKEAEKKEVKWRSRQRRHNFAAAVAVELLGSRLQGKGNAPGEQRPEVGLPKLSMLWWDELLIVVSLFTINRSM</sequence>
<proteinExistence type="predicted"/>
<name>A0A0E0JS63_ORYPU</name>
<dbReference type="Gramene" id="OPUNC01G39090.1">
    <property type="protein sequence ID" value="OPUNC01G39090.1"/>
    <property type="gene ID" value="OPUNC01G39090"/>
</dbReference>
<keyword evidence="2" id="KW-1185">Reference proteome</keyword>
<dbReference type="HOGENOM" id="CLU_1423602_0_0_1"/>
<organism evidence="1">
    <name type="scientific">Oryza punctata</name>
    <name type="common">Red rice</name>
    <dbReference type="NCBI Taxonomy" id="4537"/>
    <lineage>
        <taxon>Eukaryota</taxon>
        <taxon>Viridiplantae</taxon>
        <taxon>Streptophyta</taxon>
        <taxon>Embryophyta</taxon>
        <taxon>Tracheophyta</taxon>
        <taxon>Spermatophyta</taxon>
        <taxon>Magnoliopsida</taxon>
        <taxon>Liliopsida</taxon>
        <taxon>Poales</taxon>
        <taxon>Poaceae</taxon>
        <taxon>BOP clade</taxon>
        <taxon>Oryzoideae</taxon>
        <taxon>Oryzeae</taxon>
        <taxon>Oryzinae</taxon>
        <taxon>Oryza</taxon>
    </lineage>
</organism>
<dbReference type="Proteomes" id="UP000026962">
    <property type="component" value="Chromosome 1"/>
</dbReference>
<dbReference type="EnsemblPlants" id="OPUNC01G39090.1">
    <property type="protein sequence ID" value="OPUNC01G39090.1"/>
    <property type="gene ID" value="OPUNC01G39090"/>
</dbReference>
<evidence type="ECO:0000313" key="2">
    <source>
        <dbReference type="Proteomes" id="UP000026962"/>
    </source>
</evidence>
<reference evidence="1" key="1">
    <citation type="submission" date="2015-04" db="UniProtKB">
        <authorList>
            <consortium name="EnsemblPlants"/>
        </authorList>
    </citation>
    <scope>IDENTIFICATION</scope>
</reference>
<dbReference type="AlphaFoldDB" id="A0A0E0JS63"/>